<protein>
    <recommendedName>
        <fullName evidence="5">Nuclear transport factor 2 family protein</fullName>
    </recommendedName>
</protein>
<evidence type="ECO:0008006" key="5">
    <source>
        <dbReference type="Google" id="ProtNLM"/>
    </source>
</evidence>
<dbReference type="EMBL" id="QSAG01000014">
    <property type="protein sequence ID" value="RGW42615.1"/>
    <property type="molecule type" value="Genomic_DNA"/>
</dbReference>
<evidence type="ECO:0000256" key="1">
    <source>
        <dbReference type="SAM" id="MobiDB-lite"/>
    </source>
</evidence>
<gene>
    <name evidence="3" type="ORF">DWV76_08565</name>
</gene>
<evidence type="ECO:0000256" key="2">
    <source>
        <dbReference type="SAM" id="SignalP"/>
    </source>
</evidence>
<evidence type="ECO:0000313" key="3">
    <source>
        <dbReference type="EMBL" id="RGW42615.1"/>
    </source>
</evidence>
<feature type="chain" id="PRO_5041690539" description="Nuclear transport factor 2 family protein" evidence="2">
    <location>
        <begin position="24"/>
        <end position="335"/>
    </location>
</feature>
<organism evidence="3 4">
    <name type="scientific">Segatella copri</name>
    <dbReference type="NCBI Taxonomy" id="165179"/>
    <lineage>
        <taxon>Bacteria</taxon>
        <taxon>Pseudomonadati</taxon>
        <taxon>Bacteroidota</taxon>
        <taxon>Bacteroidia</taxon>
        <taxon>Bacteroidales</taxon>
        <taxon>Prevotellaceae</taxon>
        <taxon>Segatella</taxon>
    </lineage>
</organism>
<dbReference type="PROSITE" id="PS51257">
    <property type="entry name" value="PROKAR_LIPOPROTEIN"/>
    <property type="match status" value="1"/>
</dbReference>
<dbReference type="AlphaFoldDB" id="A0AA92W5V2"/>
<sequence>MRYMKKLILILCTAFACAQFALAQVTFRFSDGIYNQTLKSQVERNVSALLTEINRAERNRVGLLNLGGVRIDDNAANGLRSLWKNIHFRCEWNNNVQSCIQDFTGYEVRQIPVEMKPLDNTYKGELHKELTISFNKQGVITGVRTAIDNNSYLALLSGGKANLDMRMRREILKFVEDFRSYYVEKNIAALDEIFSDDALIITGRVIKTMGKSQADGVSQQVKEKVVYSKQNKQQYINNLRALFQSNEYINVDFSDIELMRHGSNPNFYGVKLRQKWASQRYSGRQYSDDGYVFLLWDFTEEGNPKIHVRTWTPKRPGQKGDDFSPEDFFIPSPRK</sequence>
<proteinExistence type="predicted"/>
<dbReference type="SUPFAM" id="SSF54427">
    <property type="entry name" value="NTF2-like"/>
    <property type="match status" value="1"/>
</dbReference>
<feature type="region of interest" description="Disordered" evidence="1">
    <location>
        <begin position="309"/>
        <end position="335"/>
    </location>
</feature>
<dbReference type="Proteomes" id="UP000283785">
    <property type="component" value="Unassembled WGS sequence"/>
</dbReference>
<keyword evidence="2" id="KW-0732">Signal</keyword>
<evidence type="ECO:0000313" key="4">
    <source>
        <dbReference type="Proteomes" id="UP000283785"/>
    </source>
</evidence>
<name>A0AA92W5V2_9BACT</name>
<reference evidence="3 4" key="1">
    <citation type="submission" date="2018-08" db="EMBL/GenBank/DDBJ databases">
        <title>A genome reference for cultivated species of the human gut microbiota.</title>
        <authorList>
            <person name="Zou Y."/>
            <person name="Xue W."/>
            <person name="Luo G."/>
        </authorList>
    </citation>
    <scope>NUCLEOTIDE SEQUENCE [LARGE SCALE GENOMIC DNA]</scope>
    <source>
        <strain evidence="3 4">AF12-50</strain>
    </source>
</reference>
<feature type="signal peptide" evidence="2">
    <location>
        <begin position="1"/>
        <end position="23"/>
    </location>
</feature>
<comment type="caution">
    <text evidence="3">The sequence shown here is derived from an EMBL/GenBank/DDBJ whole genome shotgun (WGS) entry which is preliminary data.</text>
</comment>
<dbReference type="InterPro" id="IPR032710">
    <property type="entry name" value="NTF2-like_dom_sf"/>
</dbReference>
<accession>A0AA92W5V2</accession>